<dbReference type="Proteomes" id="UP000435802">
    <property type="component" value="Unassembled WGS sequence"/>
</dbReference>
<evidence type="ECO:0008006" key="4">
    <source>
        <dbReference type="Google" id="ProtNLM"/>
    </source>
</evidence>
<keyword evidence="1" id="KW-1133">Transmembrane helix</keyword>
<name>A0A6N8SJE0_9HYPH</name>
<feature type="transmembrane region" description="Helical" evidence="1">
    <location>
        <begin position="53"/>
        <end position="83"/>
    </location>
</feature>
<dbReference type="OrthoDB" id="5984584at2"/>
<organism evidence="2 3">
    <name type="scientific">Shinella kummerowiae</name>
    <dbReference type="NCBI Taxonomy" id="417745"/>
    <lineage>
        <taxon>Bacteria</taxon>
        <taxon>Pseudomonadati</taxon>
        <taxon>Pseudomonadota</taxon>
        <taxon>Alphaproteobacteria</taxon>
        <taxon>Hyphomicrobiales</taxon>
        <taxon>Rhizobiaceae</taxon>
        <taxon>Shinella</taxon>
    </lineage>
</organism>
<evidence type="ECO:0000256" key="1">
    <source>
        <dbReference type="SAM" id="Phobius"/>
    </source>
</evidence>
<keyword evidence="3" id="KW-1185">Reference proteome</keyword>
<protein>
    <recommendedName>
        <fullName evidence="4">DUF2244 domain-containing protein</fullName>
    </recommendedName>
</protein>
<dbReference type="AlphaFoldDB" id="A0A6N8SJE0"/>
<proteinExistence type="predicted"/>
<reference evidence="2 3" key="1">
    <citation type="submission" date="2019-12" db="EMBL/GenBank/DDBJ databases">
        <title>Shinella kummerowiae sp. nov., a symbiotic bacterium isolated from root nodules of the herbal legume Kummerowia stipulacea.</title>
        <authorList>
            <person name="Gao J."/>
        </authorList>
    </citation>
    <scope>NUCLEOTIDE SEQUENCE [LARGE SCALE GENOMIC DNA]</scope>
    <source>
        <strain evidence="2 3">CCBAU 25048</strain>
    </source>
</reference>
<sequence length="170" mass="19182">MMDRIGEDGLFRHRVPVPLALRIFLVAAGLFVIFVATWELYRGVWPFNFASPFFLFLILGAWSVGGPVAWAGLNGASGLWIVGPGRITIERKRPFLKIRQDVFGDDDGMRLEVVEMEAMEGDSTWSVVLIAADGRRFETRELRTRAAAERLRDRIEAAFTSKEPLKPTQD</sequence>
<keyword evidence="1" id="KW-0812">Transmembrane</keyword>
<accession>A0A6N8SJE0</accession>
<feature type="transmembrane region" description="Helical" evidence="1">
    <location>
        <begin position="21"/>
        <end position="41"/>
    </location>
</feature>
<evidence type="ECO:0000313" key="2">
    <source>
        <dbReference type="EMBL" id="MXN46992.1"/>
    </source>
</evidence>
<evidence type="ECO:0000313" key="3">
    <source>
        <dbReference type="Proteomes" id="UP000435802"/>
    </source>
</evidence>
<gene>
    <name evidence="2" type="ORF">GR138_17495</name>
</gene>
<comment type="caution">
    <text evidence="2">The sequence shown here is derived from an EMBL/GenBank/DDBJ whole genome shotgun (WGS) entry which is preliminary data.</text>
</comment>
<keyword evidence="1" id="KW-0472">Membrane</keyword>
<dbReference type="RefSeq" id="WP_160860520.1">
    <property type="nucleotide sequence ID" value="NZ_WUMK01000006.1"/>
</dbReference>
<dbReference type="EMBL" id="WUMK01000006">
    <property type="protein sequence ID" value="MXN46992.1"/>
    <property type="molecule type" value="Genomic_DNA"/>
</dbReference>